<name>A0A2A4I6D1_9SPHN</name>
<dbReference type="AlphaFoldDB" id="A0A2A4I6D1"/>
<organism evidence="1 2">
    <name type="scientific">Sphingomonas adhaesiva</name>
    <dbReference type="NCBI Taxonomy" id="28212"/>
    <lineage>
        <taxon>Bacteria</taxon>
        <taxon>Pseudomonadati</taxon>
        <taxon>Pseudomonadota</taxon>
        <taxon>Alphaproteobacteria</taxon>
        <taxon>Sphingomonadales</taxon>
        <taxon>Sphingomonadaceae</taxon>
        <taxon>Sphingomonas</taxon>
    </lineage>
</organism>
<evidence type="ECO:0000313" key="1">
    <source>
        <dbReference type="EMBL" id="PCG14171.1"/>
    </source>
</evidence>
<accession>A0A2A4I6D1</accession>
<protein>
    <submittedName>
        <fullName evidence="1">Uncharacterized protein</fullName>
    </submittedName>
</protein>
<dbReference type="Proteomes" id="UP000218323">
    <property type="component" value="Unassembled WGS sequence"/>
</dbReference>
<gene>
    <name evidence="1" type="ORF">COA07_10210</name>
</gene>
<keyword evidence="2" id="KW-1185">Reference proteome</keyword>
<dbReference type="RefSeq" id="WP_066711455.1">
    <property type="nucleotide sequence ID" value="NZ_JBHIWA010000056.1"/>
</dbReference>
<dbReference type="EMBL" id="NWVC01000004">
    <property type="protein sequence ID" value="PCG14171.1"/>
    <property type="molecule type" value="Genomic_DNA"/>
</dbReference>
<evidence type="ECO:0000313" key="2">
    <source>
        <dbReference type="Proteomes" id="UP000218323"/>
    </source>
</evidence>
<sequence>MIAALLLLQAAPADVPARFSVLVPVAHQACKRGRAPDEIVVCADPLPDQKLPLPDEAPSSLPQPVNRNADGMGALAAEGAPCASVARGCQVGIDLLGMGTAAIRGVQKLVAPGSCCERNGEGTSAGMLVGDVIGGVARAFRPHAKAAKGERVPIDLTEPSLAGRVSP</sequence>
<reference evidence="1 2" key="1">
    <citation type="submission" date="2017-09" db="EMBL/GenBank/DDBJ databases">
        <title>Sphingomonas adhaesiva DSM 7418, whole genome shotgun sequence.</title>
        <authorList>
            <person name="Feng G."/>
            <person name="Zhu H."/>
        </authorList>
    </citation>
    <scope>NUCLEOTIDE SEQUENCE [LARGE SCALE GENOMIC DNA]</scope>
    <source>
        <strain evidence="1 2">DSM 7418</strain>
    </source>
</reference>
<proteinExistence type="predicted"/>
<comment type="caution">
    <text evidence="1">The sequence shown here is derived from an EMBL/GenBank/DDBJ whole genome shotgun (WGS) entry which is preliminary data.</text>
</comment>